<feature type="compositionally biased region" description="Basic and acidic residues" evidence="2">
    <location>
        <begin position="452"/>
        <end position="465"/>
    </location>
</feature>
<dbReference type="OrthoDB" id="273410at2759"/>
<dbReference type="AlphaFoldDB" id="S9UBP9"/>
<dbReference type="InterPro" id="IPR039986">
    <property type="entry name" value="CFAP210"/>
</dbReference>
<dbReference type="PANTHER" id="PTHR28663:SF1">
    <property type="entry name" value="CILIA- AND FLAGELLA- ASSOCIATED PROTEIN 210"/>
    <property type="match status" value="1"/>
</dbReference>
<proteinExistence type="predicted"/>
<organism evidence="3 4">
    <name type="scientific">Strigomonas culicis</name>
    <dbReference type="NCBI Taxonomy" id="28005"/>
    <lineage>
        <taxon>Eukaryota</taxon>
        <taxon>Discoba</taxon>
        <taxon>Euglenozoa</taxon>
        <taxon>Kinetoplastea</taxon>
        <taxon>Metakinetoplastina</taxon>
        <taxon>Trypanosomatida</taxon>
        <taxon>Trypanosomatidae</taxon>
        <taxon>Strigomonadinae</taxon>
        <taxon>Strigomonas</taxon>
    </lineage>
</organism>
<reference evidence="3 4" key="1">
    <citation type="journal article" date="2013" name="PLoS ONE">
        <title>Predicting the Proteins of Angomonas deanei, Strigomonas culicis and Their Respective Endosymbionts Reveals New Aspects of the Trypanosomatidae Family.</title>
        <authorList>
            <person name="Motta M.C."/>
            <person name="Martins A.C."/>
            <person name="de Souza S.S."/>
            <person name="Catta-Preta C.M."/>
            <person name="Silva R."/>
            <person name="Klein C.C."/>
            <person name="de Almeida L.G."/>
            <person name="de Lima Cunha O."/>
            <person name="Ciapina L.P."/>
            <person name="Brocchi M."/>
            <person name="Colabardini A.C."/>
            <person name="de Araujo Lima B."/>
            <person name="Machado C.R."/>
            <person name="de Almeida Soares C.M."/>
            <person name="Probst C.M."/>
            <person name="de Menezes C.B."/>
            <person name="Thompson C.E."/>
            <person name="Bartholomeu D.C."/>
            <person name="Gradia D.F."/>
            <person name="Pavoni D.P."/>
            <person name="Grisard E.C."/>
            <person name="Fantinatti-Garboggini F."/>
            <person name="Marchini F.K."/>
            <person name="Rodrigues-Luiz G.F."/>
            <person name="Wagner G."/>
            <person name="Goldman G.H."/>
            <person name="Fietto J.L."/>
            <person name="Elias M.C."/>
            <person name="Goldman M.H."/>
            <person name="Sagot M.F."/>
            <person name="Pereira M."/>
            <person name="Stoco P.H."/>
            <person name="de Mendonca-Neto R.P."/>
            <person name="Teixeira S.M."/>
            <person name="Maciel T.E."/>
            <person name="de Oliveira Mendes T.A."/>
            <person name="Urmenyi T.P."/>
            <person name="de Souza W."/>
            <person name="Schenkman S."/>
            <person name="de Vasconcelos A.T."/>
        </authorList>
    </citation>
    <scope>NUCLEOTIDE SEQUENCE [LARGE SCALE GENOMIC DNA]</scope>
</reference>
<accession>S9UBP9</accession>
<comment type="caution">
    <text evidence="3">The sequence shown here is derived from an EMBL/GenBank/DDBJ whole genome shotgun (WGS) entry which is preliminary data.</text>
</comment>
<sequence>MPPKKKTPGPSAQTGVSARARADPSRKIGNANAVAAGVDLSRVGVISDRELAWIQRLATEGEGGTFADYRAAQERQRKEISSTRKAGWPDTTEARHEHFLQRQAEEKEEAERRKRALDELYHQEDEEARRQVNARAELQHMVDDPRGQCVKSARLLDETLKGREQQVAENERQRAADGVDRARELAEIQARDWGQAAEDARLQLELRQRNVDTKLANLELLAEQIDERRQGRAAYRGGRAQVDAEAAEEAAENFAEADARRRRELANGVVNKANSRKAVNKADKLQRRIQEDAVADEERVREEARVDALKQSTLQKQQQKQGAFAARQQLGLEHYQETATKPGATYRTQDVFEEKGESFLDKMYKGDAKRVETQRETLRHADFGDTELQGDRPSTWRAATHHGAQARTSGFLSKEEEEAHVLETRALPAKVRAEAEAEAAARLAAAQQLKAEQRAQADERREQNLRAKQAQQDEELREEAAMKADNERYQQFIEGQLPKDMNPVLRKRVQQLR</sequence>
<evidence type="ECO:0000313" key="3">
    <source>
        <dbReference type="EMBL" id="EPY26134.1"/>
    </source>
</evidence>
<evidence type="ECO:0000256" key="2">
    <source>
        <dbReference type="SAM" id="MobiDB-lite"/>
    </source>
</evidence>
<feature type="region of interest" description="Disordered" evidence="2">
    <location>
        <begin position="75"/>
        <end position="97"/>
    </location>
</feature>
<dbReference type="EMBL" id="ATMH01006304">
    <property type="protein sequence ID" value="EPY26134.1"/>
    <property type="molecule type" value="Genomic_DNA"/>
</dbReference>
<protein>
    <submittedName>
        <fullName evidence="3">Kinetoplast-associated protein-like protein</fullName>
    </submittedName>
</protein>
<evidence type="ECO:0000313" key="4">
    <source>
        <dbReference type="Proteomes" id="UP000015354"/>
    </source>
</evidence>
<evidence type="ECO:0000256" key="1">
    <source>
        <dbReference type="SAM" id="Coils"/>
    </source>
</evidence>
<dbReference type="PANTHER" id="PTHR28663">
    <property type="entry name" value="COILED-COIL DOMAIN-CONTAINING PROTEIN 173"/>
    <property type="match status" value="1"/>
</dbReference>
<gene>
    <name evidence="3" type="ORF">STCU_06304</name>
</gene>
<feature type="coiled-coil region" evidence="1">
    <location>
        <begin position="100"/>
        <end position="127"/>
    </location>
</feature>
<name>S9UBP9_9TRYP</name>
<feature type="region of interest" description="Disordered" evidence="2">
    <location>
        <begin position="452"/>
        <end position="483"/>
    </location>
</feature>
<keyword evidence="1" id="KW-0175">Coiled coil</keyword>
<dbReference type="Proteomes" id="UP000015354">
    <property type="component" value="Unassembled WGS sequence"/>
</dbReference>
<feature type="region of interest" description="Disordered" evidence="2">
    <location>
        <begin position="1"/>
        <end position="26"/>
    </location>
</feature>
<keyword evidence="4" id="KW-1185">Reference proteome</keyword>